<keyword evidence="2 5" id="KW-0238">DNA-binding</keyword>
<evidence type="ECO:0000259" key="9">
    <source>
        <dbReference type="PROSITE" id="PS51213"/>
    </source>
</evidence>
<comment type="similarity">
    <text evidence="6">Belongs to the TALE/KNOX homeobox family.</text>
</comment>
<dbReference type="SUPFAM" id="SSF46689">
    <property type="entry name" value="Homeodomain-like"/>
    <property type="match status" value="1"/>
</dbReference>
<dbReference type="SMART" id="SM01256">
    <property type="entry name" value="KNOX2"/>
    <property type="match status" value="1"/>
</dbReference>
<evidence type="ECO:0000256" key="2">
    <source>
        <dbReference type="ARBA" id="ARBA00023125"/>
    </source>
</evidence>
<organism evidence="10">
    <name type="scientific">Huperzia selago</name>
    <name type="common">Fir clubmoss</name>
    <name type="synonym">Lycopodium selago</name>
    <dbReference type="NCBI Taxonomy" id="70001"/>
    <lineage>
        <taxon>Eukaryota</taxon>
        <taxon>Viridiplantae</taxon>
        <taxon>Streptophyta</taxon>
        <taxon>Embryophyta</taxon>
        <taxon>Tracheophyta</taxon>
        <taxon>Lycopodiopsida</taxon>
        <taxon>Lycopodiales</taxon>
        <taxon>Lycopodiaceae</taxon>
        <taxon>Huperzioideae</taxon>
        <taxon>Huperzia</taxon>
    </lineage>
</organism>
<dbReference type="SMART" id="SM00389">
    <property type="entry name" value="HOX"/>
    <property type="match status" value="1"/>
</dbReference>
<proteinExistence type="evidence at transcript level"/>
<feature type="DNA-binding region" description="Homeobox; TALE-type" evidence="5">
    <location>
        <begin position="312"/>
        <end position="375"/>
    </location>
</feature>
<dbReference type="InterPro" id="IPR050224">
    <property type="entry name" value="TALE_homeobox"/>
</dbReference>
<accession>A0A286QXT6</accession>
<dbReference type="InterPro" id="IPR005539">
    <property type="entry name" value="ELK_dom"/>
</dbReference>
<dbReference type="EMBL" id="KX761181">
    <property type="protein sequence ID" value="ASU87382.1"/>
    <property type="molecule type" value="mRNA"/>
</dbReference>
<dbReference type="InterPro" id="IPR001356">
    <property type="entry name" value="HD"/>
</dbReference>
<name>A0A286QXT6_HUPSE</name>
<dbReference type="Pfam" id="PF03790">
    <property type="entry name" value="KNOX1"/>
    <property type="match status" value="1"/>
</dbReference>
<dbReference type="Pfam" id="PF03789">
    <property type="entry name" value="ELK"/>
    <property type="match status" value="1"/>
</dbReference>
<evidence type="ECO:0000256" key="6">
    <source>
        <dbReference type="PROSITE-ProRule" id="PRU00559"/>
    </source>
</evidence>
<protein>
    <submittedName>
        <fullName evidence="10">Transcription factor class I KNOX1-1</fullName>
    </submittedName>
</protein>
<dbReference type="PANTHER" id="PTHR11850">
    <property type="entry name" value="HOMEOBOX PROTEIN TRANSCRIPTION FACTORS"/>
    <property type="match status" value="1"/>
</dbReference>
<reference evidence="10" key="1">
    <citation type="submission" date="2016-08" db="EMBL/GenBank/DDBJ databases">
        <title>The Huperzia selago shoot tip transcriptome sheds new light on the evolution of leaves.</title>
        <authorList>
            <person name="Evkaikina A.I."/>
            <person name="Berke L."/>
            <person name="Romanova M.A."/>
            <person name="Proux-Wera E."/>
            <person name="Rydin C."/>
            <person name="Dobryakova K.S."/>
            <person name="Ivanova A.N."/>
            <person name="Pawlowski K."/>
            <person name="Voitsekhovskaja O.V."/>
        </authorList>
    </citation>
    <scope>NUCLEOTIDE SEQUENCE</scope>
</reference>
<dbReference type="InterPro" id="IPR005540">
    <property type="entry name" value="KNOX1"/>
</dbReference>
<feature type="domain" description="ELK" evidence="9">
    <location>
        <begin position="291"/>
        <end position="311"/>
    </location>
</feature>
<keyword evidence="3 5" id="KW-0371">Homeobox</keyword>
<dbReference type="PROSITE" id="PS00027">
    <property type="entry name" value="HOMEOBOX_1"/>
    <property type="match status" value="1"/>
</dbReference>
<evidence type="ECO:0000313" key="10">
    <source>
        <dbReference type="EMBL" id="ASU87382.1"/>
    </source>
</evidence>
<feature type="domain" description="Homeobox" evidence="8">
    <location>
        <begin position="311"/>
        <end position="374"/>
    </location>
</feature>
<comment type="subcellular location">
    <subcellularLocation>
        <location evidence="1 5">Nucleus</location>
    </subcellularLocation>
</comment>
<dbReference type="Pfam" id="PF05920">
    <property type="entry name" value="Homeobox_KN"/>
    <property type="match status" value="1"/>
</dbReference>
<feature type="region of interest" description="Disordered" evidence="7">
    <location>
        <begin position="255"/>
        <end position="279"/>
    </location>
</feature>
<evidence type="ECO:0000256" key="5">
    <source>
        <dbReference type="PROSITE-ProRule" id="PRU00108"/>
    </source>
</evidence>
<dbReference type="CDD" id="cd00086">
    <property type="entry name" value="homeodomain"/>
    <property type="match status" value="1"/>
</dbReference>
<dbReference type="PROSITE" id="PS51213">
    <property type="entry name" value="ELK"/>
    <property type="match status" value="1"/>
</dbReference>
<sequence>MKNKQLSDRIFHTNLQSTYDICSDEEPHGSSFALGSSYYNTQPMASSRLHEREDEAEVGSPSTFASLEEYLSMPPYQEELVNTMSPDQSTHLRHHLSSGHVSHHGKELMSRDCFSKASVVAISSESKEVYRLNPPQLTSHQLAPGDLNLEEENEMKAAIVSHPHYSLLVAAHMNCHKVGAPPEVVSQINDLIRKFQETQPSATSSIGVDPELDQFMYTYCNMLLNYEQEITKTFEEAMVCCKKLETQLNIISTGSIASGESEERNDGGVTSDEDDSGCEDLEIDPLAEEKEIKEHLMRKYSGYIGSLKQEFSRKKKKGKLPRESRQQLLNWWSSHIKWPYPSEVEKASLAESTGLDQKQINNWFINQRKRHWKPSEDTVVFAHPNQTNIYGGTNGTS</sequence>
<evidence type="ECO:0000256" key="4">
    <source>
        <dbReference type="ARBA" id="ARBA00023242"/>
    </source>
</evidence>
<dbReference type="InterPro" id="IPR009057">
    <property type="entry name" value="Homeodomain-like_sf"/>
</dbReference>
<dbReference type="SMART" id="SM01188">
    <property type="entry name" value="ELK"/>
    <property type="match status" value="1"/>
</dbReference>
<evidence type="ECO:0000256" key="3">
    <source>
        <dbReference type="ARBA" id="ARBA00023155"/>
    </source>
</evidence>
<evidence type="ECO:0000259" key="8">
    <source>
        <dbReference type="PROSITE" id="PS50071"/>
    </source>
</evidence>
<dbReference type="GO" id="GO:0005634">
    <property type="term" value="C:nucleus"/>
    <property type="evidence" value="ECO:0007669"/>
    <property type="project" value="UniProtKB-SubCell"/>
</dbReference>
<dbReference type="Pfam" id="PF03791">
    <property type="entry name" value="KNOX2"/>
    <property type="match status" value="1"/>
</dbReference>
<dbReference type="SMART" id="SM01255">
    <property type="entry name" value="KNOX1"/>
    <property type="match status" value="1"/>
</dbReference>
<dbReference type="InterPro" id="IPR005541">
    <property type="entry name" value="KNOX2"/>
</dbReference>
<dbReference type="GO" id="GO:0000981">
    <property type="term" value="F:DNA-binding transcription factor activity, RNA polymerase II-specific"/>
    <property type="evidence" value="ECO:0007669"/>
    <property type="project" value="InterPro"/>
</dbReference>
<dbReference type="InterPro" id="IPR008422">
    <property type="entry name" value="KN_HD"/>
</dbReference>
<dbReference type="AlphaFoldDB" id="A0A286QXT6"/>
<dbReference type="PROSITE" id="PS50071">
    <property type="entry name" value="HOMEOBOX_2"/>
    <property type="match status" value="1"/>
</dbReference>
<dbReference type="GO" id="GO:0003677">
    <property type="term" value="F:DNA binding"/>
    <property type="evidence" value="ECO:0007669"/>
    <property type="project" value="UniProtKB-UniRule"/>
</dbReference>
<dbReference type="Gene3D" id="1.10.10.60">
    <property type="entry name" value="Homeodomain-like"/>
    <property type="match status" value="1"/>
</dbReference>
<keyword evidence="4 5" id="KW-0539">Nucleus</keyword>
<evidence type="ECO:0000256" key="7">
    <source>
        <dbReference type="SAM" id="MobiDB-lite"/>
    </source>
</evidence>
<evidence type="ECO:0000256" key="1">
    <source>
        <dbReference type="ARBA" id="ARBA00004123"/>
    </source>
</evidence>
<dbReference type="InterPro" id="IPR017970">
    <property type="entry name" value="Homeobox_CS"/>
</dbReference>